<dbReference type="HOGENOM" id="CLU_006767_8_0_1"/>
<evidence type="ECO:0000256" key="3">
    <source>
        <dbReference type="ARBA" id="ARBA00022833"/>
    </source>
</evidence>
<dbReference type="Proteomes" id="UP000017836">
    <property type="component" value="Unassembled WGS sequence"/>
</dbReference>
<evidence type="ECO:0000313" key="8">
    <source>
        <dbReference type="Proteomes" id="UP000017836"/>
    </source>
</evidence>
<dbReference type="EMBL" id="KI392135">
    <property type="protein sequence ID" value="ERN18432.1"/>
    <property type="molecule type" value="Genomic_DNA"/>
</dbReference>
<evidence type="ECO:0000259" key="6">
    <source>
        <dbReference type="PROSITE" id="PS50966"/>
    </source>
</evidence>
<protein>
    <recommendedName>
        <fullName evidence="9">SWIM-type domain-containing protein</fullName>
    </recommendedName>
</protein>
<dbReference type="InterPro" id="IPR018289">
    <property type="entry name" value="MULE_transposase_dom"/>
</dbReference>
<keyword evidence="2 4" id="KW-0863">Zinc-finger</keyword>
<dbReference type="SMART" id="SM00575">
    <property type="entry name" value="ZnF_PMZ"/>
    <property type="match status" value="1"/>
</dbReference>
<dbReference type="InterPro" id="IPR007527">
    <property type="entry name" value="Znf_SWIM"/>
</dbReference>
<evidence type="ECO:0000313" key="7">
    <source>
        <dbReference type="EMBL" id="ERN18432.1"/>
    </source>
</evidence>
<dbReference type="OMA" id="PINIRHE"/>
<evidence type="ECO:0000256" key="4">
    <source>
        <dbReference type="PROSITE-ProRule" id="PRU00047"/>
    </source>
</evidence>
<dbReference type="AlphaFoldDB" id="U5DAI0"/>
<feature type="domain" description="CCHC-type" evidence="5">
    <location>
        <begin position="477"/>
        <end position="491"/>
    </location>
</feature>
<dbReference type="GO" id="GO:0003676">
    <property type="term" value="F:nucleic acid binding"/>
    <property type="evidence" value="ECO:0007669"/>
    <property type="project" value="InterPro"/>
</dbReference>
<organism evidence="7 8">
    <name type="scientific">Amborella trichopoda</name>
    <dbReference type="NCBI Taxonomy" id="13333"/>
    <lineage>
        <taxon>Eukaryota</taxon>
        <taxon>Viridiplantae</taxon>
        <taxon>Streptophyta</taxon>
        <taxon>Embryophyta</taxon>
        <taxon>Tracheophyta</taxon>
        <taxon>Spermatophyta</taxon>
        <taxon>Magnoliopsida</taxon>
        <taxon>Amborellales</taxon>
        <taxon>Amborellaceae</taxon>
        <taxon>Amborella</taxon>
    </lineage>
</organism>
<keyword evidence="3" id="KW-0862">Zinc</keyword>
<evidence type="ECO:0000259" key="5">
    <source>
        <dbReference type="PROSITE" id="PS50158"/>
    </source>
</evidence>
<evidence type="ECO:0000256" key="1">
    <source>
        <dbReference type="ARBA" id="ARBA00022723"/>
    </source>
</evidence>
<name>U5DAI0_AMBTC</name>
<dbReference type="InterPro" id="IPR001878">
    <property type="entry name" value="Znf_CCHC"/>
</dbReference>
<keyword evidence="8" id="KW-1185">Reference proteome</keyword>
<reference evidence="8" key="1">
    <citation type="journal article" date="2013" name="Science">
        <title>The Amborella genome and the evolution of flowering plants.</title>
        <authorList>
            <consortium name="Amborella Genome Project"/>
        </authorList>
    </citation>
    <scope>NUCLEOTIDE SEQUENCE [LARGE SCALE GENOMIC DNA]</scope>
</reference>
<dbReference type="PANTHER" id="PTHR31973:SF113">
    <property type="entry name" value="PROTEIN FAR1-RELATED SEQUENCE 5-LIKE"/>
    <property type="match status" value="1"/>
</dbReference>
<dbReference type="Gramene" id="ERN18432">
    <property type="protein sequence ID" value="ERN18432"/>
    <property type="gene ID" value="AMTR_s00832p00002090"/>
</dbReference>
<dbReference type="PANTHER" id="PTHR31973">
    <property type="entry name" value="POLYPROTEIN, PUTATIVE-RELATED"/>
    <property type="match status" value="1"/>
</dbReference>
<feature type="domain" description="SWIM-type" evidence="6">
    <location>
        <begin position="373"/>
        <end position="405"/>
    </location>
</feature>
<proteinExistence type="predicted"/>
<evidence type="ECO:0008006" key="9">
    <source>
        <dbReference type="Google" id="ProtNLM"/>
    </source>
</evidence>
<dbReference type="PROSITE" id="PS50966">
    <property type="entry name" value="ZF_SWIM"/>
    <property type="match status" value="1"/>
</dbReference>
<dbReference type="eggNOG" id="ENOG502RJNC">
    <property type="taxonomic scope" value="Eukaryota"/>
</dbReference>
<dbReference type="Pfam" id="PF04434">
    <property type="entry name" value="SWIM"/>
    <property type="match status" value="1"/>
</dbReference>
<gene>
    <name evidence="7" type="ORF">AMTR_s00832p00002090</name>
</gene>
<accession>U5DAI0</accession>
<sequence length="498" mass="57495">MHTCPINIRHEDQRQATSKLIGECIKPKFLNIKTKATAMDIKGELKYRYGIKMNYMKAWRSKEHAVNDLRGNASDSYSLIPSFLHMVEKTNPGSFVDLKTAEDNSLLFVFMALDASIKGWGACRPIVVVDGTFLKAAYGGTLLCACTQDAAGHIFPLAFCVADSENDQSWKWFFKKFKEAYGVREHQCLISDRNESLIKAAREIYPEIAHSYCGYHILSNLKTSFKQHAAKYNLPFFGAVKAYTEKQFEFHMAELDGLDKRIRPYLKKIGYEKWSRIHSQNKRYSTMTSNISESLNAANLAARELPITTLLECLRALVQQWTHTNRTKAHNTFTKLSPTGEDILLKNYTYSLNLEVKATTDYLFEVTRMKESWEVDLEKRTCTCNRFQIDEMPCGHAVAVMREMNMDPYTYCSDYYTKKNWLATYSGTVYPIGHQSEWEVPEEVKNIIVLPPHERVKSGRPKTLRRKAGWEKDQHNKCSKCGELGHNKRTCSRRRRRE</sequence>
<evidence type="ECO:0000256" key="2">
    <source>
        <dbReference type="ARBA" id="ARBA00022771"/>
    </source>
</evidence>
<dbReference type="PROSITE" id="PS50158">
    <property type="entry name" value="ZF_CCHC"/>
    <property type="match status" value="1"/>
</dbReference>
<keyword evidence="1" id="KW-0479">Metal-binding</keyword>
<dbReference type="GO" id="GO:0008270">
    <property type="term" value="F:zinc ion binding"/>
    <property type="evidence" value="ECO:0007669"/>
    <property type="project" value="UniProtKB-KW"/>
</dbReference>
<dbReference type="InterPro" id="IPR006564">
    <property type="entry name" value="Znf_PMZ"/>
</dbReference>
<dbReference type="Pfam" id="PF10551">
    <property type="entry name" value="MULE"/>
    <property type="match status" value="1"/>
</dbReference>